<dbReference type="RefSeq" id="WP_052902131.1">
    <property type="nucleotide sequence ID" value="NZ_JRXE01000032.1"/>
</dbReference>
<dbReference type="PATRIC" id="fig|1560201.3.peg.4026"/>
<sequence length="114" mass="12976">MNESRSDRLILNIADTPAWCVCYPQAICVAIDTGLIISDIDWLQRVCLWFAAVRACINDCLILEANRLMLIRRHNDPQPTIQWEAALNQQLAVCDWLARHGAAEMNTNPAEGWR</sequence>
<gene>
    <name evidence="1" type="ORF">NG42_18995</name>
    <name evidence="2" type="ORF">NG43_17760</name>
</gene>
<proteinExistence type="predicted"/>
<dbReference type="Proteomes" id="UP000036851">
    <property type="component" value="Unassembled WGS sequence"/>
</dbReference>
<evidence type="ECO:0000313" key="4">
    <source>
        <dbReference type="Proteomes" id="UP000037088"/>
    </source>
</evidence>
<dbReference type="EMBL" id="JRXF01000032">
    <property type="protein sequence ID" value="KOC90039.1"/>
    <property type="molecule type" value="Genomic_DNA"/>
</dbReference>
<dbReference type="EMBL" id="JRXE01000032">
    <property type="protein sequence ID" value="KOC87786.1"/>
    <property type="molecule type" value="Genomic_DNA"/>
</dbReference>
<keyword evidence="4" id="KW-1185">Reference proteome</keyword>
<protein>
    <submittedName>
        <fullName evidence="1">Uncharacterized protein</fullName>
    </submittedName>
</protein>
<name>A0A0L7SXU5_9GAMM</name>
<dbReference type="AlphaFoldDB" id="A0A0L7SXU5"/>
<dbReference type="STRING" id="1560201.NG42_18995"/>
<organism evidence="1 4">
    <name type="scientific">Winslowiella iniecta</name>
    <dbReference type="NCBI Taxonomy" id="1560201"/>
    <lineage>
        <taxon>Bacteria</taxon>
        <taxon>Pseudomonadati</taxon>
        <taxon>Pseudomonadota</taxon>
        <taxon>Gammaproteobacteria</taxon>
        <taxon>Enterobacterales</taxon>
        <taxon>Erwiniaceae</taxon>
        <taxon>Winslowiella</taxon>
    </lineage>
</organism>
<reference evidence="3 4" key="1">
    <citation type="journal article" date="2015" name="Int. J. Syst. Evol. Microbiol.">
        <title>Erwinia iniecta sp. nov., isolated from Russian wheat aphids (Diuraphis noxia).</title>
        <authorList>
            <person name="Campillo T."/>
            <person name="Luna E."/>
            <person name="Portier P."/>
            <person name="Fischer-Le Saux M."/>
            <person name="Lapitan N."/>
            <person name="Tisserat N.A."/>
            <person name="Leach J.E."/>
        </authorList>
    </citation>
    <scope>NUCLEOTIDE SEQUENCE [LARGE SCALE GENOMIC DNA]</scope>
    <source>
        <strain evidence="1 4">B120</strain>
        <strain evidence="2 3">B149</strain>
    </source>
</reference>
<dbReference type="OrthoDB" id="9182368at2"/>
<comment type="caution">
    <text evidence="1">The sequence shown here is derived from an EMBL/GenBank/DDBJ whole genome shotgun (WGS) entry which is preliminary data.</text>
</comment>
<evidence type="ECO:0000313" key="2">
    <source>
        <dbReference type="EMBL" id="KOC90039.1"/>
    </source>
</evidence>
<accession>A0A0L7SXU5</accession>
<evidence type="ECO:0000313" key="1">
    <source>
        <dbReference type="EMBL" id="KOC87786.1"/>
    </source>
</evidence>
<evidence type="ECO:0000313" key="3">
    <source>
        <dbReference type="Proteomes" id="UP000036851"/>
    </source>
</evidence>
<dbReference type="Proteomes" id="UP000037088">
    <property type="component" value="Unassembled WGS sequence"/>
</dbReference>